<dbReference type="Proteomes" id="UP000276588">
    <property type="component" value="Unassembled WGS sequence"/>
</dbReference>
<dbReference type="PANTHER" id="PTHR48105">
    <property type="entry name" value="THIOREDOXIN REDUCTASE 1-RELATED-RELATED"/>
    <property type="match status" value="1"/>
</dbReference>
<dbReference type="Pfam" id="PF00890">
    <property type="entry name" value="FAD_binding_2"/>
    <property type="match status" value="1"/>
</dbReference>
<dbReference type="OrthoDB" id="341719at2157"/>
<sequence>MASSQSTTAGTTRGQHELLIIGGGVAGLTAATFTARAGIETMVINDGETVLRRNAHLENIPGFPAGVNPRRFADMLRAQATRNGAEYQTGTVTELTGDIDDGFTATITGGQASDDTERAAGDGKDAEPTRELTADRVLAASFPDADFLEGFDIETRTADSKQYAEAGELGRTGVEGLYVAGRLAERYHQAVIAAGDGAEAAITLIHDSDIPFYNDWVAPEGYWTDRGREVPPGCEEIDPTEQRARQEAAMAAMQEYFAAPHDQQQRTFPSLVDDERNRLDWER</sequence>
<dbReference type="AlphaFoldDB" id="A0A3A6PT69"/>
<evidence type="ECO:0000313" key="6">
    <source>
        <dbReference type="Proteomes" id="UP000276588"/>
    </source>
</evidence>
<dbReference type="PRINTS" id="PR00368">
    <property type="entry name" value="FADPNR"/>
</dbReference>
<name>A0A3A6PT69_9EURY</name>
<keyword evidence="2" id="KW-0560">Oxidoreductase</keyword>
<feature type="region of interest" description="Disordered" evidence="3">
    <location>
        <begin position="259"/>
        <end position="283"/>
    </location>
</feature>
<proteinExistence type="predicted"/>
<evidence type="ECO:0000256" key="1">
    <source>
        <dbReference type="ARBA" id="ARBA00022630"/>
    </source>
</evidence>
<dbReference type="PRINTS" id="PR00469">
    <property type="entry name" value="PNDRDTASEII"/>
</dbReference>
<comment type="caution">
    <text evidence="5">The sequence shown here is derived from an EMBL/GenBank/DDBJ whole genome shotgun (WGS) entry which is preliminary data.</text>
</comment>
<dbReference type="Gene3D" id="3.50.50.60">
    <property type="entry name" value="FAD/NAD(P)-binding domain"/>
    <property type="match status" value="1"/>
</dbReference>
<keyword evidence="1" id="KW-0285">Flavoprotein</keyword>
<evidence type="ECO:0000313" key="5">
    <source>
        <dbReference type="EMBL" id="RJX44855.1"/>
    </source>
</evidence>
<dbReference type="InterPro" id="IPR003953">
    <property type="entry name" value="FAD-dep_OxRdtase_2_FAD-bd"/>
</dbReference>
<dbReference type="RefSeq" id="WP_120100719.1">
    <property type="nucleotide sequence ID" value="NZ_QKNY01000003.1"/>
</dbReference>
<dbReference type="InterPro" id="IPR050097">
    <property type="entry name" value="Ferredoxin-NADP_redctase_2"/>
</dbReference>
<feature type="domain" description="FAD-dependent oxidoreductase 2 FAD-binding" evidence="4">
    <location>
        <begin position="18"/>
        <end position="48"/>
    </location>
</feature>
<gene>
    <name evidence="5" type="ORF">DM826_01755</name>
</gene>
<evidence type="ECO:0000256" key="2">
    <source>
        <dbReference type="ARBA" id="ARBA00023002"/>
    </source>
</evidence>
<evidence type="ECO:0000256" key="3">
    <source>
        <dbReference type="SAM" id="MobiDB-lite"/>
    </source>
</evidence>
<feature type="compositionally biased region" description="Basic and acidic residues" evidence="3">
    <location>
        <begin position="115"/>
        <end position="128"/>
    </location>
</feature>
<dbReference type="GO" id="GO:0016491">
    <property type="term" value="F:oxidoreductase activity"/>
    <property type="evidence" value="ECO:0007669"/>
    <property type="project" value="UniProtKB-KW"/>
</dbReference>
<feature type="compositionally biased region" description="Basic and acidic residues" evidence="3">
    <location>
        <begin position="273"/>
        <end position="283"/>
    </location>
</feature>
<evidence type="ECO:0000259" key="4">
    <source>
        <dbReference type="Pfam" id="PF00890"/>
    </source>
</evidence>
<reference evidence="5 6" key="1">
    <citation type="submission" date="2018-06" db="EMBL/GenBank/DDBJ databases">
        <title>Halonotius sp. F13-13 a new haloarchaeeon isolated from a solar saltern from Isla Cristina, Huelva, Spain.</title>
        <authorList>
            <person name="Duran-Viseras A."/>
            <person name="Sanchez-Porro C."/>
            <person name="Ventosa A."/>
        </authorList>
    </citation>
    <scope>NUCLEOTIDE SEQUENCE [LARGE SCALE GENOMIC DNA]</scope>
    <source>
        <strain evidence="5 6">F13-13</strain>
    </source>
</reference>
<accession>A0A3A6PT69</accession>
<dbReference type="SUPFAM" id="SSF51905">
    <property type="entry name" value="FAD/NAD(P)-binding domain"/>
    <property type="match status" value="1"/>
</dbReference>
<protein>
    <submittedName>
        <fullName evidence="5">Thioredoxin reductase</fullName>
    </submittedName>
</protein>
<dbReference type="InterPro" id="IPR036188">
    <property type="entry name" value="FAD/NAD-bd_sf"/>
</dbReference>
<feature type="region of interest" description="Disordered" evidence="3">
    <location>
        <begin position="107"/>
        <end position="128"/>
    </location>
</feature>
<organism evidence="5 6">
    <name type="scientific">Halonotius aquaticus</name>
    <dbReference type="NCBI Taxonomy" id="2216978"/>
    <lineage>
        <taxon>Archaea</taxon>
        <taxon>Methanobacteriati</taxon>
        <taxon>Methanobacteriota</taxon>
        <taxon>Stenosarchaea group</taxon>
        <taxon>Halobacteria</taxon>
        <taxon>Halobacteriales</taxon>
        <taxon>Haloferacaceae</taxon>
        <taxon>Halonotius</taxon>
    </lineage>
</organism>
<dbReference type="EMBL" id="QKNY01000003">
    <property type="protein sequence ID" value="RJX44855.1"/>
    <property type="molecule type" value="Genomic_DNA"/>
</dbReference>
<keyword evidence="6" id="KW-1185">Reference proteome</keyword>